<protein>
    <submittedName>
        <fullName evidence="2">Uncharacterized protein</fullName>
    </submittedName>
</protein>
<reference evidence="2" key="1">
    <citation type="journal article" date="2020" name="Nature">
        <title>Giant virus diversity and host interactions through global metagenomics.</title>
        <authorList>
            <person name="Schulz F."/>
            <person name="Roux S."/>
            <person name="Paez-Espino D."/>
            <person name="Jungbluth S."/>
            <person name="Walsh D.A."/>
            <person name="Denef V.J."/>
            <person name="McMahon K.D."/>
            <person name="Konstantinidis K.T."/>
            <person name="Eloe-Fadrosh E.A."/>
            <person name="Kyrpides N.C."/>
            <person name="Woyke T."/>
        </authorList>
    </citation>
    <scope>NUCLEOTIDE SEQUENCE</scope>
    <source>
        <strain evidence="2">GVMAG-S-1035124-57</strain>
    </source>
</reference>
<feature type="region of interest" description="Disordered" evidence="1">
    <location>
        <begin position="1"/>
        <end position="34"/>
    </location>
</feature>
<evidence type="ECO:0000256" key="1">
    <source>
        <dbReference type="SAM" id="MobiDB-lite"/>
    </source>
</evidence>
<accession>A0A6C0M1A1</accession>
<organism evidence="2">
    <name type="scientific">viral metagenome</name>
    <dbReference type="NCBI Taxonomy" id="1070528"/>
    <lineage>
        <taxon>unclassified sequences</taxon>
        <taxon>metagenomes</taxon>
        <taxon>organismal metagenomes</taxon>
    </lineage>
</organism>
<feature type="compositionally biased region" description="Basic residues" evidence="1">
    <location>
        <begin position="1"/>
        <end position="24"/>
    </location>
</feature>
<evidence type="ECO:0000313" key="2">
    <source>
        <dbReference type="EMBL" id="QHU36303.1"/>
    </source>
</evidence>
<sequence>MAKSRRRNDKRRSLRKRGGVKSRRPQSATTSKPSAIARVEFKPAARVAFKPAASVAFKPAASVAFKPAASVAIDDYIHWATSDRILEKLIKEHPSQDRTQLDERLKGLAIDHANKIQAARDFLEKNPRGKVGVVYYHFNPSIGLTRKRVEADITKELFDDMLKERYFTELTYFDGLYPRFEYIPHPKLY</sequence>
<dbReference type="AlphaFoldDB" id="A0A6C0M1A1"/>
<name>A0A6C0M1A1_9ZZZZ</name>
<proteinExistence type="predicted"/>
<dbReference type="EMBL" id="MN740634">
    <property type="protein sequence ID" value="QHU36303.1"/>
    <property type="molecule type" value="Genomic_DNA"/>
</dbReference>